<dbReference type="Proteomes" id="UP001060085">
    <property type="component" value="Linkage Group LG03"/>
</dbReference>
<keyword evidence="2" id="KW-1185">Reference proteome</keyword>
<comment type="caution">
    <text evidence="1">The sequence shown here is derived from an EMBL/GenBank/DDBJ whole genome shotgun (WGS) entry which is preliminary data.</text>
</comment>
<evidence type="ECO:0000313" key="1">
    <source>
        <dbReference type="EMBL" id="KAI5674810.1"/>
    </source>
</evidence>
<gene>
    <name evidence="1" type="ORF">M9H77_15174</name>
</gene>
<sequence length="1091" mass="124617">MEFVVSPFAFLIFFLILLKMIAKNFKNPKKNTKPLPPGPKKLPIIGNLHQLGGGLAHHILRDLSQNYGPLMHLKIGELSTIVISSTEMAKQVFKVHDIHFSNRPSHILVFKIVSYDYKDIVLSQYGNYWRELRKVCNLHLLSPNRVQSFRFIREDSVLNMMKSISANEGKVVNLSEMILSLIYGITARAAFGVWSKRHEEFIRLESEIQRLATTFVLADMFPSIKILGALSGLRYKVEKVHKKVDEILEDILKEHRNNNNNNNIEKEEEENNGGKKDLVDVLLDIQKNGEMETPFTDQHIKAIIFDMFSAGTLTSTIAVDWAMAEMMKNPRVMKRAQEEVRNVYNGIGNVNESKLDELKYLQAIIKETLRIHPGTPIVHRETREECEINGYRIPAKARVMVNAWAISRDPNYWPDPDSFKPERFLGSEVDFKGTHFEYTPFGAGRRICPGISYAIANIQLPLAQLLYHFDWKLAGGMKPEELDMAEILGTAAQRKEDLLLIPNSHSCSSLKQQVIVVLINYEFCPQNNSLGTNLTIFSSSLLENRLRRLQFGRKIKAAEYLKNMGDNEQFFIWILFSAILLSTFFVFNLLIYSKKYRNLPPGPWSLPVIGHLHLLKPPIHRCLHELSMKYGHVLFLRFGSRNVVVVSSPEAVEECFTKKNDIIFANRPKLLVGKLLNYDNKTIGLASYGHHWRILRRLAAVELLSSNRLSSFTKVRQEEVRSLLKQLYYEKEEIIKSSGFLSDLEVANKAVELRPFLTDLSFNIIMRMIAGKRYHGKDAVMDDEAKEFRDIVSQVFELSGISNLADALPVFEMVDIQGLKKRMKILMKKLDNFLQKLIDDRRKIKNREEAAESTFIDVILSLAETEAEYNSDETVKALILTLVTAGTESSVTTLEWAMTLLLNNPEAKAKTLAEIQRIVGDRQRLMGETDLPKLNYLQGVINETFRLYPTAPLLAPHESSEDCKICGFDIPKGTMLLVNTWTIQRDPKVWEDPTRFKPERHDGDDGELGEGYCYKLIPFGVGRRACPGANLGRKVVALALGSLIQCFDWEKEDGDKEIDMREGVGITMPKMEPLKAIYKPRQNMVDLLVRL</sequence>
<evidence type="ECO:0000313" key="2">
    <source>
        <dbReference type="Proteomes" id="UP001060085"/>
    </source>
</evidence>
<proteinExistence type="predicted"/>
<protein>
    <submittedName>
        <fullName evidence="1">Uncharacterized protein</fullName>
    </submittedName>
</protein>
<reference evidence="2" key="1">
    <citation type="journal article" date="2023" name="Nat. Plants">
        <title>Single-cell RNA sequencing provides a high-resolution roadmap for understanding the multicellular compartmentation of specialized metabolism.</title>
        <authorList>
            <person name="Sun S."/>
            <person name="Shen X."/>
            <person name="Li Y."/>
            <person name="Li Y."/>
            <person name="Wang S."/>
            <person name="Li R."/>
            <person name="Zhang H."/>
            <person name="Shen G."/>
            <person name="Guo B."/>
            <person name="Wei J."/>
            <person name="Xu J."/>
            <person name="St-Pierre B."/>
            <person name="Chen S."/>
            <person name="Sun C."/>
        </authorList>
    </citation>
    <scope>NUCLEOTIDE SEQUENCE [LARGE SCALE GENOMIC DNA]</scope>
</reference>
<organism evidence="1 2">
    <name type="scientific">Catharanthus roseus</name>
    <name type="common">Madagascar periwinkle</name>
    <name type="synonym">Vinca rosea</name>
    <dbReference type="NCBI Taxonomy" id="4058"/>
    <lineage>
        <taxon>Eukaryota</taxon>
        <taxon>Viridiplantae</taxon>
        <taxon>Streptophyta</taxon>
        <taxon>Embryophyta</taxon>
        <taxon>Tracheophyta</taxon>
        <taxon>Spermatophyta</taxon>
        <taxon>Magnoliopsida</taxon>
        <taxon>eudicotyledons</taxon>
        <taxon>Gunneridae</taxon>
        <taxon>Pentapetalae</taxon>
        <taxon>asterids</taxon>
        <taxon>lamiids</taxon>
        <taxon>Gentianales</taxon>
        <taxon>Apocynaceae</taxon>
        <taxon>Rauvolfioideae</taxon>
        <taxon>Vinceae</taxon>
        <taxon>Catharanthinae</taxon>
        <taxon>Catharanthus</taxon>
    </lineage>
</organism>
<accession>A0ACC0BQ51</accession>
<name>A0ACC0BQ51_CATRO</name>
<dbReference type="EMBL" id="CM044703">
    <property type="protein sequence ID" value="KAI5674810.1"/>
    <property type="molecule type" value="Genomic_DNA"/>
</dbReference>